<evidence type="ECO:0000313" key="10">
    <source>
        <dbReference type="EMBL" id="GFZ78864.1"/>
    </source>
</evidence>
<evidence type="ECO:0000256" key="3">
    <source>
        <dbReference type="ARBA" id="ARBA00022571"/>
    </source>
</evidence>
<comment type="function">
    <text evidence="9">Catalyzes two activities which are involved in the cyclic version of arginine biosynthesis: the synthesis of N-acetylglutamate from glutamate and acetyl-CoA as the acetyl donor, and of ornithine by transacetylation between N(2)-acetylornithine and glutamate.</text>
</comment>
<evidence type="ECO:0000256" key="4">
    <source>
        <dbReference type="ARBA" id="ARBA00022605"/>
    </source>
</evidence>
<comment type="subunit">
    <text evidence="2 9">Heterotetramer of two alpha and two beta chains.</text>
</comment>
<feature type="site" description="Cleavage; by autolysis" evidence="9">
    <location>
        <begin position="191"/>
        <end position="192"/>
    </location>
</feature>
<dbReference type="FunFam" id="3.60.70.12:FF:000001">
    <property type="entry name" value="Arginine biosynthesis bifunctional protein ArgJ, chloroplastic"/>
    <property type="match status" value="1"/>
</dbReference>
<dbReference type="RefSeq" id="WP_068810362.1">
    <property type="nucleotide sequence ID" value="NZ_BMIY01000009.1"/>
</dbReference>
<organism evidence="10 11">
    <name type="scientific">Pseudohongiella nitratireducens</name>
    <dbReference type="NCBI Taxonomy" id="1768907"/>
    <lineage>
        <taxon>Bacteria</taxon>
        <taxon>Pseudomonadati</taxon>
        <taxon>Pseudomonadota</taxon>
        <taxon>Gammaproteobacteria</taxon>
        <taxon>Pseudomonadales</taxon>
        <taxon>Pseudohongiellaceae</taxon>
        <taxon>Pseudohongiella</taxon>
    </lineage>
</organism>
<dbReference type="CDD" id="cd02152">
    <property type="entry name" value="OAT"/>
    <property type="match status" value="1"/>
</dbReference>
<dbReference type="EC" id="2.3.1.35" evidence="9"/>
<feature type="binding site" evidence="9">
    <location>
        <position position="192"/>
    </location>
    <ligand>
        <name>substrate</name>
    </ligand>
</feature>
<evidence type="ECO:0000256" key="9">
    <source>
        <dbReference type="HAMAP-Rule" id="MF_01106"/>
    </source>
</evidence>
<keyword evidence="9" id="KW-0511">Multifunctional enzyme</keyword>
<keyword evidence="4 9" id="KW-0028">Amino-acid biosynthesis</keyword>
<accession>A0A916QKM8</accession>
<gene>
    <name evidence="9 10" type="primary">argJ</name>
    <name evidence="10" type="ORF">GCM10011403_22510</name>
</gene>
<feature type="binding site" evidence="9">
    <location>
        <position position="278"/>
    </location>
    <ligand>
        <name>substrate</name>
    </ligand>
</feature>
<feature type="binding site" evidence="9">
    <location>
        <position position="181"/>
    </location>
    <ligand>
        <name>substrate</name>
    </ligand>
</feature>
<dbReference type="InterPro" id="IPR016117">
    <property type="entry name" value="ArgJ-like_dom_sf"/>
</dbReference>
<feature type="binding site" evidence="9">
    <location>
        <position position="407"/>
    </location>
    <ligand>
        <name>substrate</name>
    </ligand>
</feature>
<comment type="similarity">
    <text evidence="1 9">Belongs to the ArgJ family.</text>
</comment>
<feature type="active site" description="Nucleophile" evidence="9">
    <location>
        <position position="192"/>
    </location>
</feature>
<dbReference type="SUPFAM" id="SSF56266">
    <property type="entry name" value="DmpA/ArgJ-like"/>
    <property type="match status" value="1"/>
</dbReference>
<dbReference type="NCBIfam" id="TIGR00120">
    <property type="entry name" value="ArgJ"/>
    <property type="match status" value="1"/>
</dbReference>
<dbReference type="GO" id="GO:0004042">
    <property type="term" value="F:L-glutamate N-acetyltransferase activity"/>
    <property type="evidence" value="ECO:0007669"/>
    <property type="project" value="UniProtKB-UniRule"/>
</dbReference>
<dbReference type="GO" id="GO:0006592">
    <property type="term" value="P:ornithine biosynthetic process"/>
    <property type="evidence" value="ECO:0007669"/>
    <property type="project" value="TreeGrafter"/>
</dbReference>
<dbReference type="AlphaFoldDB" id="A0A916QKM8"/>
<reference evidence="10" key="1">
    <citation type="journal article" date="2014" name="Int. J. Syst. Evol. Microbiol.">
        <title>Complete genome sequence of Corynebacterium casei LMG S-19264T (=DSM 44701T), isolated from a smear-ripened cheese.</title>
        <authorList>
            <consortium name="US DOE Joint Genome Institute (JGI-PGF)"/>
            <person name="Walter F."/>
            <person name="Albersmeier A."/>
            <person name="Kalinowski J."/>
            <person name="Ruckert C."/>
        </authorList>
    </citation>
    <scope>NUCLEOTIDE SEQUENCE</scope>
    <source>
        <strain evidence="10">CGMCC 1.15425</strain>
    </source>
</reference>
<reference evidence="10" key="2">
    <citation type="submission" date="2020-09" db="EMBL/GenBank/DDBJ databases">
        <authorList>
            <person name="Sun Q."/>
            <person name="Zhou Y."/>
        </authorList>
    </citation>
    <scope>NUCLEOTIDE SEQUENCE</scope>
    <source>
        <strain evidence="10">CGMCC 1.15425</strain>
    </source>
</reference>
<keyword evidence="5 9" id="KW-0808">Transferase</keyword>
<dbReference type="Pfam" id="PF01960">
    <property type="entry name" value="ArgJ"/>
    <property type="match status" value="1"/>
</dbReference>
<evidence type="ECO:0000256" key="2">
    <source>
        <dbReference type="ARBA" id="ARBA00011475"/>
    </source>
</evidence>
<feature type="binding site" evidence="9">
    <location>
        <position position="402"/>
    </location>
    <ligand>
        <name>substrate</name>
    </ligand>
</feature>
<name>A0A916QKM8_9GAMM</name>
<dbReference type="Gene3D" id="3.10.20.340">
    <property type="entry name" value="ArgJ beta chain, C-terminal domain"/>
    <property type="match status" value="1"/>
</dbReference>
<keyword evidence="6 9" id="KW-0068">Autocatalytic cleavage</keyword>
<feature type="site" description="Involved in the stabilization of negative charge on the oxyanion by the formation of the oxyanion hole" evidence="9">
    <location>
        <position position="119"/>
    </location>
</feature>
<keyword evidence="9" id="KW-0963">Cytoplasm</keyword>
<evidence type="ECO:0000256" key="7">
    <source>
        <dbReference type="ARBA" id="ARBA00023315"/>
    </source>
</evidence>
<comment type="catalytic activity">
    <reaction evidence="9">
        <text>L-glutamate + acetyl-CoA = N-acetyl-L-glutamate + CoA + H(+)</text>
        <dbReference type="Rhea" id="RHEA:24292"/>
        <dbReference type="ChEBI" id="CHEBI:15378"/>
        <dbReference type="ChEBI" id="CHEBI:29985"/>
        <dbReference type="ChEBI" id="CHEBI:44337"/>
        <dbReference type="ChEBI" id="CHEBI:57287"/>
        <dbReference type="ChEBI" id="CHEBI:57288"/>
        <dbReference type="EC" id="2.3.1.1"/>
    </reaction>
</comment>
<comment type="pathway">
    <text evidence="9">Amino-acid biosynthesis; L-arginine biosynthesis; L-ornithine and N-acetyl-L-glutamate from L-glutamate and N(2)-acetyl-L-ornithine (cyclic): step 1/1.</text>
</comment>
<evidence type="ECO:0000256" key="5">
    <source>
        <dbReference type="ARBA" id="ARBA00022679"/>
    </source>
</evidence>
<sequence>MATGTGDFGVLSAVEGIRLSSVEAGVRYQNRRDVVVVEIAEGSTVAGVYTLNAFCAAPVKIARQHLSDNQGKCRYWLINTGNANAGTGKQGAVDALACCQSLAELAGCDPSEVMPFSTGVIGERLPAGRITAALPGALEQLQPDNWLSAAKGILTTDTRPKGLTRTLQLNGRTVTITGISKGAGMIKPNMATMLAYVATDLSVDYAQLQALLSDAVSQSFNRITVDGDTSTNDCCMLAATGRAGVAFTELSDSDKAQFRGALNEVLQSLAIQIIEDAEGASKFVTIDVSGGETSKECLQVAYAVAESPLVKTALTASDPNWGRILAAVGRAGVPALDVDSVSVSLDAVPLVERGQLSADYSEEKGQAVMNQEAITISIDLGRGDAKERVWTSDLSEEYVRINASYRS</sequence>
<comment type="catalytic activity">
    <reaction evidence="8 9">
        <text>N(2)-acetyl-L-ornithine + L-glutamate = N-acetyl-L-glutamate + L-ornithine</text>
        <dbReference type="Rhea" id="RHEA:15349"/>
        <dbReference type="ChEBI" id="CHEBI:29985"/>
        <dbReference type="ChEBI" id="CHEBI:44337"/>
        <dbReference type="ChEBI" id="CHEBI:46911"/>
        <dbReference type="ChEBI" id="CHEBI:57805"/>
        <dbReference type="EC" id="2.3.1.35"/>
    </reaction>
</comment>
<protein>
    <recommendedName>
        <fullName evidence="9">Arginine biosynthesis bifunctional protein ArgJ</fullName>
    </recommendedName>
    <domain>
        <recommendedName>
            <fullName evidence="9">Glutamate N-acetyltransferase</fullName>
            <ecNumber evidence="9">2.3.1.35</ecNumber>
        </recommendedName>
        <alternativeName>
            <fullName evidence="9">Ornithine acetyltransferase</fullName>
            <shortName evidence="9">OATase</shortName>
        </alternativeName>
        <alternativeName>
            <fullName evidence="9">Ornithine transacetylase</fullName>
        </alternativeName>
    </domain>
    <domain>
        <recommendedName>
            <fullName evidence="9">Amino-acid acetyltransferase</fullName>
            <ecNumber evidence="9">2.3.1.1</ecNumber>
        </recommendedName>
        <alternativeName>
            <fullName evidence="9">N-acetylglutamate synthase</fullName>
            <shortName evidence="9">AGSase</shortName>
        </alternativeName>
    </domain>
    <component>
        <recommendedName>
            <fullName evidence="9">Arginine biosynthesis bifunctional protein ArgJ alpha chain</fullName>
        </recommendedName>
    </component>
    <component>
        <recommendedName>
            <fullName evidence="9">Arginine biosynthesis bifunctional protein ArgJ beta chain</fullName>
        </recommendedName>
    </component>
</protein>
<keyword evidence="3 9" id="KW-0055">Arginine biosynthesis</keyword>
<dbReference type="InterPro" id="IPR042195">
    <property type="entry name" value="ArgJ_beta_C"/>
</dbReference>
<dbReference type="Proteomes" id="UP000627715">
    <property type="component" value="Unassembled WGS sequence"/>
</dbReference>
<feature type="chain" id="PRO_5038183939" description="Arginine biosynthesis bifunctional protein ArgJ alpha chain" evidence="9">
    <location>
        <begin position="1"/>
        <end position="191"/>
    </location>
</feature>
<dbReference type="OrthoDB" id="9804242at2"/>
<feature type="chain" id="PRO_5038183940" description="Arginine biosynthesis bifunctional protein ArgJ beta chain" evidence="9">
    <location>
        <begin position="192"/>
        <end position="407"/>
    </location>
</feature>
<dbReference type="GO" id="GO:0006526">
    <property type="term" value="P:L-arginine biosynthetic process"/>
    <property type="evidence" value="ECO:0007669"/>
    <property type="project" value="UniProtKB-UniRule"/>
</dbReference>
<evidence type="ECO:0000313" key="11">
    <source>
        <dbReference type="Proteomes" id="UP000627715"/>
    </source>
</evidence>
<dbReference type="Gene3D" id="3.60.70.12">
    <property type="entry name" value="L-amino peptidase D-ALA esterase/amidase"/>
    <property type="match status" value="1"/>
</dbReference>
<dbReference type="InterPro" id="IPR002813">
    <property type="entry name" value="Arg_biosynth_ArgJ"/>
</dbReference>
<comment type="subcellular location">
    <subcellularLocation>
        <location evidence="9">Cytoplasm</location>
    </subcellularLocation>
</comment>
<dbReference type="PANTHER" id="PTHR23100:SF0">
    <property type="entry name" value="ARGININE BIOSYNTHESIS BIFUNCTIONAL PROTEIN ARGJ, MITOCHONDRIAL"/>
    <property type="match status" value="1"/>
</dbReference>
<dbReference type="PANTHER" id="PTHR23100">
    <property type="entry name" value="ARGININE BIOSYNTHESIS BIFUNCTIONAL PROTEIN ARGJ"/>
    <property type="match status" value="1"/>
</dbReference>
<evidence type="ECO:0000256" key="6">
    <source>
        <dbReference type="ARBA" id="ARBA00022813"/>
    </source>
</evidence>
<dbReference type="HAMAP" id="MF_01106">
    <property type="entry name" value="ArgJ"/>
    <property type="match status" value="1"/>
</dbReference>
<keyword evidence="11" id="KW-1185">Reference proteome</keyword>
<dbReference type="NCBIfam" id="NF003802">
    <property type="entry name" value="PRK05388.1"/>
    <property type="match status" value="1"/>
</dbReference>
<comment type="caution">
    <text evidence="10">The sequence shown here is derived from an EMBL/GenBank/DDBJ whole genome shotgun (WGS) entry which is preliminary data.</text>
</comment>
<dbReference type="FunFam" id="3.10.20.340:FF:000001">
    <property type="entry name" value="Arginine biosynthesis bifunctional protein ArgJ, chloroplastic"/>
    <property type="match status" value="1"/>
</dbReference>
<dbReference type="EC" id="2.3.1.1" evidence="9"/>
<dbReference type="EMBL" id="BMIY01000009">
    <property type="protein sequence ID" value="GFZ78864.1"/>
    <property type="molecule type" value="Genomic_DNA"/>
</dbReference>
<evidence type="ECO:0000256" key="1">
    <source>
        <dbReference type="ARBA" id="ARBA00006774"/>
    </source>
</evidence>
<evidence type="ECO:0000256" key="8">
    <source>
        <dbReference type="ARBA" id="ARBA00049439"/>
    </source>
</evidence>
<keyword evidence="7 9" id="KW-0012">Acyltransferase</keyword>
<dbReference type="GO" id="GO:0005737">
    <property type="term" value="C:cytoplasm"/>
    <property type="evidence" value="ECO:0007669"/>
    <property type="project" value="UniProtKB-SubCell"/>
</dbReference>
<proteinExistence type="inferred from homology"/>
<feature type="binding site" evidence="9">
    <location>
        <position position="155"/>
    </location>
    <ligand>
        <name>substrate</name>
    </ligand>
</feature>
<dbReference type="GO" id="GO:0004358">
    <property type="term" value="F:L-glutamate N-acetyltransferase activity, acting on acetyl-L-ornithine as donor"/>
    <property type="evidence" value="ECO:0007669"/>
    <property type="project" value="UniProtKB-UniRule"/>
</dbReference>
<feature type="site" description="Involved in the stabilization of negative charge on the oxyanion by the formation of the oxyanion hole" evidence="9">
    <location>
        <position position="118"/>
    </location>
</feature>
<comment type="pathway">
    <text evidence="9">Amino-acid biosynthesis; L-arginine biosynthesis; N(2)-acetyl-L-ornithine from L-glutamate: step 1/4.</text>
</comment>